<evidence type="ECO:0000313" key="1">
    <source>
        <dbReference type="EMBL" id="MFC4857601.1"/>
    </source>
</evidence>
<proteinExistence type="predicted"/>
<evidence type="ECO:0000313" key="2">
    <source>
        <dbReference type="Proteomes" id="UP001595859"/>
    </source>
</evidence>
<name>A0ABV9SAB3_9PSEU</name>
<protein>
    <submittedName>
        <fullName evidence="1">Uncharacterized protein</fullName>
    </submittedName>
</protein>
<reference evidence="2" key="1">
    <citation type="journal article" date="2019" name="Int. J. Syst. Evol. Microbiol.">
        <title>The Global Catalogue of Microorganisms (GCM) 10K type strain sequencing project: providing services to taxonomists for standard genome sequencing and annotation.</title>
        <authorList>
            <consortium name="The Broad Institute Genomics Platform"/>
            <consortium name="The Broad Institute Genome Sequencing Center for Infectious Disease"/>
            <person name="Wu L."/>
            <person name="Ma J."/>
        </authorList>
    </citation>
    <scope>NUCLEOTIDE SEQUENCE [LARGE SCALE GENOMIC DNA]</scope>
    <source>
        <strain evidence="2">ZS-22-S1</strain>
    </source>
</reference>
<accession>A0ABV9SAB3</accession>
<gene>
    <name evidence="1" type="ORF">ACFPCV_29230</name>
</gene>
<dbReference type="Proteomes" id="UP001595859">
    <property type="component" value="Unassembled WGS sequence"/>
</dbReference>
<keyword evidence="2" id="KW-1185">Reference proteome</keyword>
<dbReference type="RefSeq" id="WP_378059592.1">
    <property type="nucleotide sequence ID" value="NZ_JBHSIS010000020.1"/>
</dbReference>
<organism evidence="1 2">
    <name type="scientific">Actinophytocola glycyrrhizae</name>
    <dbReference type="NCBI Taxonomy" id="2044873"/>
    <lineage>
        <taxon>Bacteria</taxon>
        <taxon>Bacillati</taxon>
        <taxon>Actinomycetota</taxon>
        <taxon>Actinomycetes</taxon>
        <taxon>Pseudonocardiales</taxon>
        <taxon>Pseudonocardiaceae</taxon>
    </lineage>
</organism>
<dbReference type="EMBL" id="JBHSIS010000020">
    <property type="protein sequence ID" value="MFC4857601.1"/>
    <property type="molecule type" value="Genomic_DNA"/>
</dbReference>
<sequence>MATDDPNCAVAHGEHQAPPEARTLVAVFASPVADVLLRYAGDLGYRTVLVNRNAAACRQAGWLRVLTRAIAHLGRTG</sequence>
<comment type="caution">
    <text evidence="1">The sequence shown here is derived from an EMBL/GenBank/DDBJ whole genome shotgun (WGS) entry which is preliminary data.</text>
</comment>